<reference evidence="1" key="1">
    <citation type="submission" date="2018-01" db="EMBL/GenBank/DDBJ databases">
        <authorList>
            <person name="Mao J.F."/>
        </authorList>
    </citation>
    <scope>NUCLEOTIDE SEQUENCE</scope>
    <source>
        <strain evidence="1">Huo1</strain>
        <tissue evidence="1">Leaf</tissue>
    </source>
</reference>
<dbReference type="AlphaFoldDB" id="A0A8X8W6R1"/>
<gene>
    <name evidence="1" type="ORF">SASPL_150534</name>
</gene>
<accession>A0A8X8W6R1</accession>
<dbReference type="EMBL" id="PNBA02000020">
    <property type="protein sequence ID" value="KAG6389075.1"/>
    <property type="molecule type" value="Genomic_DNA"/>
</dbReference>
<reference evidence="1" key="2">
    <citation type="submission" date="2020-08" db="EMBL/GenBank/DDBJ databases">
        <title>Plant Genome Project.</title>
        <authorList>
            <person name="Zhang R.-G."/>
        </authorList>
    </citation>
    <scope>NUCLEOTIDE SEQUENCE</scope>
    <source>
        <strain evidence="1">Huo1</strain>
        <tissue evidence="1">Leaf</tissue>
    </source>
</reference>
<name>A0A8X8W6R1_SALSN</name>
<proteinExistence type="predicted"/>
<keyword evidence="2" id="KW-1185">Reference proteome</keyword>
<sequence>MATAESALLSLIQYFCAGIRACGDEDLRWRRHRLFVQRLLTDAYARECHVAGEINIVYKRRAGGYGVIIPKQNGKTEKLEPVVVESTSS</sequence>
<dbReference type="Proteomes" id="UP000298416">
    <property type="component" value="Unassembled WGS sequence"/>
</dbReference>
<evidence type="ECO:0000313" key="1">
    <source>
        <dbReference type="EMBL" id="KAG6389075.1"/>
    </source>
</evidence>
<dbReference type="Gene3D" id="3.30.505.50">
    <property type="entry name" value="Sigma 54 modulation/S30EA ribosomal protein, C-terminal domain"/>
    <property type="match status" value="1"/>
</dbReference>
<protein>
    <submittedName>
        <fullName evidence="1">Uncharacterized protein</fullName>
    </submittedName>
</protein>
<evidence type="ECO:0000313" key="2">
    <source>
        <dbReference type="Proteomes" id="UP000298416"/>
    </source>
</evidence>
<organism evidence="1">
    <name type="scientific">Salvia splendens</name>
    <name type="common">Scarlet sage</name>
    <dbReference type="NCBI Taxonomy" id="180675"/>
    <lineage>
        <taxon>Eukaryota</taxon>
        <taxon>Viridiplantae</taxon>
        <taxon>Streptophyta</taxon>
        <taxon>Embryophyta</taxon>
        <taxon>Tracheophyta</taxon>
        <taxon>Spermatophyta</taxon>
        <taxon>Magnoliopsida</taxon>
        <taxon>eudicotyledons</taxon>
        <taxon>Gunneridae</taxon>
        <taxon>Pentapetalae</taxon>
        <taxon>asterids</taxon>
        <taxon>lamiids</taxon>
        <taxon>Lamiales</taxon>
        <taxon>Lamiaceae</taxon>
        <taxon>Nepetoideae</taxon>
        <taxon>Mentheae</taxon>
        <taxon>Salviinae</taxon>
        <taxon>Salvia</taxon>
        <taxon>Salvia subgen. Calosphace</taxon>
        <taxon>core Calosphace</taxon>
    </lineage>
</organism>
<dbReference type="InterPro" id="IPR038416">
    <property type="entry name" value="Ribosom_S30AE_C_sf"/>
</dbReference>
<comment type="caution">
    <text evidence="1">The sequence shown here is derived from an EMBL/GenBank/DDBJ whole genome shotgun (WGS) entry which is preliminary data.</text>
</comment>